<gene>
    <name evidence="2" type="ORF">LNKW23_00780</name>
</gene>
<evidence type="ECO:0000313" key="3">
    <source>
        <dbReference type="Proteomes" id="UP001239909"/>
    </source>
</evidence>
<evidence type="ECO:0000256" key="1">
    <source>
        <dbReference type="SAM" id="Phobius"/>
    </source>
</evidence>
<protein>
    <recommendedName>
        <fullName evidence="4">PEP-CTERM sorting domain-containing protein</fullName>
    </recommendedName>
</protein>
<keyword evidence="1" id="KW-0812">Transmembrane</keyword>
<comment type="caution">
    <text evidence="2">The sequence shown here is derived from an EMBL/GenBank/DDBJ whole genome shotgun (WGS) entry which is preliminary data.</text>
</comment>
<evidence type="ECO:0000313" key="2">
    <source>
        <dbReference type="EMBL" id="GMG80866.1"/>
    </source>
</evidence>
<accession>A0ABQ6LBU3</accession>
<keyword evidence="1" id="KW-0472">Membrane</keyword>
<evidence type="ECO:0008006" key="4">
    <source>
        <dbReference type="Google" id="ProtNLM"/>
    </source>
</evidence>
<dbReference type="Proteomes" id="UP001239909">
    <property type="component" value="Unassembled WGS sequence"/>
</dbReference>
<proteinExistence type="predicted"/>
<keyword evidence="3" id="KW-1185">Reference proteome</keyword>
<feature type="transmembrane region" description="Helical" evidence="1">
    <location>
        <begin position="164"/>
        <end position="188"/>
    </location>
</feature>
<dbReference type="EMBL" id="BSYI01000001">
    <property type="protein sequence ID" value="GMG80866.1"/>
    <property type="molecule type" value="Genomic_DNA"/>
</dbReference>
<keyword evidence="1" id="KW-1133">Transmembrane helix</keyword>
<name>A0ABQ6LBU3_9RHOB</name>
<organism evidence="2 3">
    <name type="scientific">Paralimibaculum aggregatum</name>
    <dbReference type="NCBI Taxonomy" id="3036245"/>
    <lineage>
        <taxon>Bacteria</taxon>
        <taxon>Pseudomonadati</taxon>
        <taxon>Pseudomonadota</taxon>
        <taxon>Alphaproteobacteria</taxon>
        <taxon>Rhodobacterales</taxon>
        <taxon>Paracoccaceae</taxon>
        <taxon>Paralimibaculum</taxon>
    </lineage>
</organism>
<sequence>MVSFDFTGEVPNTAGTVVFSALAATPPPNIAFLDATASTGFVGRDALGIGAGPGLGDNGDSDAIDANSAFVNLAFDPGELIGGEATLLSVVFDDVEAQGGGDQVDIFVDNLQIATNLDLASLPAASGGGVLYTFAANTTGLEVRFQATDGNDDFFIRGFEADVLLLPLPGAGLMLAASLAGLAGLGIAGRRRKGSGQPGSAAA</sequence>
<reference evidence="2 3" key="1">
    <citation type="submission" date="2023-04" db="EMBL/GenBank/DDBJ databases">
        <title>Marinoamorphus aggregata gen. nov., sp. Nov., isolate from tissue of brittle star Ophioplocus japonicus.</title>
        <authorList>
            <person name="Kawano K."/>
            <person name="Sawayama S."/>
            <person name="Nakagawa S."/>
        </authorList>
    </citation>
    <scope>NUCLEOTIDE SEQUENCE [LARGE SCALE GENOMIC DNA]</scope>
    <source>
        <strain evidence="2 3">NKW23</strain>
    </source>
</reference>